<dbReference type="OrthoDB" id="3796845at2759"/>
<accession>A0A8K0R2N9</accession>
<dbReference type="GO" id="GO:0008270">
    <property type="term" value="F:zinc ion binding"/>
    <property type="evidence" value="ECO:0007669"/>
    <property type="project" value="UniProtKB-KW"/>
</dbReference>
<feature type="domain" description="RING-type" evidence="2">
    <location>
        <begin position="174"/>
        <end position="219"/>
    </location>
</feature>
<keyword evidence="4" id="KW-1185">Reference proteome</keyword>
<protein>
    <recommendedName>
        <fullName evidence="2">RING-type domain-containing protein</fullName>
    </recommendedName>
</protein>
<dbReference type="Pfam" id="PF13639">
    <property type="entry name" value="zf-RING_2"/>
    <property type="match status" value="1"/>
</dbReference>
<dbReference type="SUPFAM" id="SSF57850">
    <property type="entry name" value="RING/U-box"/>
    <property type="match status" value="1"/>
</dbReference>
<name>A0A8K0R2N9_9PLEO</name>
<evidence type="ECO:0000256" key="1">
    <source>
        <dbReference type="PROSITE-ProRule" id="PRU00175"/>
    </source>
</evidence>
<organism evidence="3 4">
    <name type="scientific">Paraphoma chrysanthemicola</name>
    <dbReference type="NCBI Taxonomy" id="798071"/>
    <lineage>
        <taxon>Eukaryota</taxon>
        <taxon>Fungi</taxon>
        <taxon>Dikarya</taxon>
        <taxon>Ascomycota</taxon>
        <taxon>Pezizomycotina</taxon>
        <taxon>Dothideomycetes</taxon>
        <taxon>Pleosporomycetidae</taxon>
        <taxon>Pleosporales</taxon>
        <taxon>Pleosporineae</taxon>
        <taxon>Phaeosphaeriaceae</taxon>
        <taxon>Paraphoma</taxon>
    </lineage>
</organism>
<dbReference type="Gene3D" id="3.30.40.10">
    <property type="entry name" value="Zinc/RING finger domain, C3HC4 (zinc finger)"/>
    <property type="match status" value="1"/>
</dbReference>
<dbReference type="PROSITE" id="PS50089">
    <property type="entry name" value="ZF_RING_2"/>
    <property type="match status" value="1"/>
</dbReference>
<dbReference type="EMBL" id="JAGMVJ010000011">
    <property type="protein sequence ID" value="KAH7086326.1"/>
    <property type="molecule type" value="Genomic_DNA"/>
</dbReference>
<keyword evidence="1" id="KW-0862">Zinc</keyword>
<dbReference type="InterPro" id="IPR001841">
    <property type="entry name" value="Znf_RING"/>
</dbReference>
<reference evidence="3" key="1">
    <citation type="journal article" date="2021" name="Nat. Commun.">
        <title>Genetic determinants of endophytism in the Arabidopsis root mycobiome.</title>
        <authorList>
            <person name="Mesny F."/>
            <person name="Miyauchi S."/>
            <person name="Thiergart T."/>
            <person name="Pickel B."/>
            <person name="Atanasova L."/>
            <person name="Karlsson M."/>
            <person name="Huettel B."/>
            <person name="Barry K.W."/>
            <person name="Haridas S."/>
            <person name="Chen C."/>
            <person name="Bauer D."/>
            <person name="Andreopoulos W."/>
            <person name="Pangilinan J."/>
            <person name="LaButti K."/>
            <person name="Riley R."/>
            <person name="Lipzen A."/>
            <person name="Clum A."/>
            <person name="Drula E."/>
            <person name="Henrissat B."/>
            <person name="Kohler A."/>
            <person name="Grigoriev I.V."/>
            <person name="Martin F.M."/>
            <person name="Hacquard S."/>
        </authorList>
    </citation>
    <scope>NUCLEOTIDE SEQUENCE</scope>
    <source>
        <strain evidence="3">MPI-SDFR-AT-0120</strain>
    </source>
</reference>
<gene>
    <name evidence="3" type="ORF">FB567DRAFT_527691</name>
</gene>
<keyword evidence="1" id="KW-0863">Zinc-finger</keyword>
<dbReference type="InterPro" id="IPR013083">
    <property type="entry name" value="Znf_RING/FYVE/PHD"/>
</dbReference>
<sequence>MIVPKTAEAWLFELQHRKSFHNPIVDLSNPYGTAIRTYQTLTNSIIDGLRRKNTEVLSLATEGLLHELYIGLPEFDYESFKHWVRDATLKHPLRRTAKQYHFLAIVRLQTCGEPSSTKAKVLEAAVELEDWKARVYASQSLLKDPDPLYFFRNKNGIREIDLALSKKGEIAQDCLICTNVFDKTVHTAMRAPCGHIICKRCFDKWLLQTTGKYTCPLCRACVVCGNNECTYHDVHQDRAPPVPIPDILDRVLPEHSGELLHGLAPEQYWTLRERTRTDRGILRWIEDVLATNELSAQDPVRLRLLKDAKEVVARVTNVIREVLGKREDIECARCGLRLYSLHILSLSR</sequence>
<evidence type="ECO:0000313" key="3">
    <source>
        <dbReference type="EMBL" id="KAH7086326.1"/>
    </source>
</evidence>
<dbReference type="Proteomes" id="UP000813461">
    <property type="component" value="Unassembled WGS sequence"/>
</dbReference>
<proteinExistence type="predicted"/>
<comment type="caution">
    <text evidence="3">The sequence shown here is derived from an EMBL/GenBank/DDBJ whole genome shotgun (WGS) entry which is preliminary data.</text>
</comment>
<evidence type="ECO:0000313" key="4">
    <source>
        <dbReference type="Proteomes" id="UP000813461"/>
    </source>
</evidence>
<keyword evidence="1" id="KW-0479">Metal-binding</keyword>
<dbReference type="AlphaFoldDB" id="A0A8K0R2N9"/>
<dbReference type="SMART" id="SM00184">
    <property type="entry name" value="RING"/>
    <property type="match status" value="1"/>
</dbReference>
<evidence type="ECO:0000259" key="2">
    <source>
        <dbReference type="PROSITE" id="PS50089"/>
    </source>
</evidence>